<keyword evidence="2" id="KW-1185">Reference proteome</keyword>
<comment type="caution">
    <text evidence="1">The sequence shown here is derived from an EMBL/GenBank/DDBJ whole genome shotgun (WGS) entry which is preliminary data.</text>
</comment>
<dbReference type="EMBL" id="CAUOFW020005203">
    <property type="protein sequence ID" value="CAK9169009.1"/>
    <property type="molecule type" value="Genomic_DNA"/>
</dbReference>
<dbReference type="PANTHER" id="PTHR22726">
    <property type="entry name" value="METALLOENDOPEPTIDASE OMA1"/>
    <property type="match status" value="1"/>
</dbReference>
<evidence type="ECO:0008006" key="3">
    <source>
        <dbReference type="Google" id="ProtNLM"/>
    </source>
</evidence>
<organism evidence="1 2">
    <name type="scientific">Ilex paraguariensis</name>
    <name type="common">yerba mate</name>
    <dbReference type="NCBI Taxonomy" id="185542"/>
    <lineage>
        <taxon>Eukaryota</taxon>
        <taxon>Viridiplantae</taxon>
        <taxon>Streptophyta</taxon>
        <taxon>Embryophyta</taxon>
        <taxon>Tracheophyta</taxon>
        <taxon>Spermatophyta</taxon>
        <taxon>Magnoliopsida</taxon>
        <taxon>eudicotyledons</taxon>
        <taxon>Gunneridae</taxon>
        <taxon>Pentapetalae</taxon>
        <taxon>asterids</taxon>
        <taxon>campanulids</taxon>
        <taxon>Aquifoliales</taxon>
        <taxon>Aquifoliaceae</taxon>
        <taxon>Ilex</taxon>
    </lineage>
</organism>
<evidence type="ECO:0000313" key="1">
    <source>
        <dbReference type="EMBL" id="CAK9169009.1"/>
    </source>
</evidence>
<gene>
    <name evidence="1" type="ORF">ILEXP_LOCUS38439</name>
</gene>
<reference evidence="1 2" key="1">
    <citation type="submission" date="2024-02" db="EMBL/GenBank/DDBJ databases">
        <authorList>
            <person name="Vignale AGUSTIN F."/>
            <person name="Sosa J E."/>
            <person name="Modenutti C."/>
        </authorList>
    </citation>
    <scope>NUCLEOTIDE SEQUENCE [LARGE SCALE GENOMIC DNA]</scope>
</reference>
<dbReference type="InterPro" id="IPR051156">
    <property type="entry name" value="Mito/Outer_Membr_Metalloprot"/>
</dbReference>
<dbReference type="PANTHER" id="PTHR22726:SF1">
    <property type="entry name" value="METALLOENDOPEPTIDASE OMA1, MITOCHONDRIAL"/>
    <property type="match status" value="1"/>
</dbReference>
<accession>A0ABC8THT0</accession>
<name>A0ABC8THT0_9AQUA</name>
<protein>
    <recommendedName>
        <fullName evidence="3">Ribosomal protein S10</fullName>
    </recommendedName>
</protein>
<dbReference type="Proteomes" id="UP001642360">
    <property type="component" value="Unassembled WGS sequence"/>
</dbReference>
<dbReference type="AlphaFoldDB" id="A0ABC8THT0"/>
<sequence length="185" mass="21657">MGWSRRSKYAFDALRNFTSKIVPKNPIRPTNPIRESIQKTNHQFSSTPNLNQSRGSGFAFSSSPTCRILGFEFGLEQNQYSPFLHGIKRYYSVDRSKVNHFWSRGPRRWYKKPRIVLTVTLTVPYTNRKHFVLLSPELEKQLGEKQFHQIKAVFKEKILLAIHPESVRVRLIARHNRSFRAISKG</sequence>
<proteinExistence type="predicted"/>
<evidence type="ECO:0000313" key="2">
    <source>
        <dbReference type="Proteomes" id="UP001642360"/>
    </source>
</evidence>